<evidence type="ECO:0000256" key="1">
    <source>
        <dbReference type="SAM" id="SignalP"/>
    </source>
</evidence>
<dbReference type="AlphaFoldDB" id="A0A1H0AT14"/>
<gene>
    <name evidence="2" type="ORF">SAMN05192576_2122</name>
</gene>
<reference evidence="2 3" key="1">
    <citation type="submission" date="2016-10" db="EMBL/GenBank/DDBJ databases">
        <authorList>
            <person name="de Groot N.N."/>
        </authorList>
    </citation>
    <scope>NUCLEOTIDE SEQUENCE [LARGE SCALE GENOMIC DNA]</scope>
    <source>
        <strain evidence="2 3">CGMCC 1.11147</strain>
    </source>
</reference>
<evidence type="ECO:0000313" key="3">
    <source>
        <dbReference type="Proteomes" id="UP000199004"/>
    </source>
</evidence>
<keyword evidence="1" id="KW-0732">Signal</keyword>
<name>A0A1H0AT14_9ACTN</name>
<keyword evidence="3" id="KW-1185">Reference proteome</keyword>
<feature type="chain" id="PRO_5011472818" evidence="1">
    <location>
        <begin position="32"/>
        <end position="50"/>
    </location>
</feature>
<feature type="signal peptide" evidence="1">
    <location>
        <begin position="1"/>
        <end position="31"/>
    </location>
</feature>
<sequence>MTIEEAFMRRAATTGALALTLAFGVAGPAAASTYEHHDPAKDVVLTGALA</sequence>
<accession>A0A1H0AT14</accession>
<proteinExistence type="predicted"/>
<dbReference type="Proteomes" id="UP000199004">
    <property type="component" value="Unassembled WGS sequence"/>
</dbReference>
<protein>
    <submittedName>
        <fullName evidence="2">Uncharacterized protein</fullName>
    </submittedName>
</protein>
<evidence type="ECO:0000313" key="2">
    <source>
        <dbReference type="EMBL" id="SDN36253.1"/>
    </source>
</evidence>
<organism evidence="2 3">
    <name type="scientific">Nocardioides szechwanensis</name>
    <dbReference type="NCBI Taxonomy" id="1005944"/>
    <lineage>
        <taxon>Bacteria</taxon>
        <taxon>Bacillati</taxon>
        <taxon>Actinomycetota</taxon>
        <taxon>Actinomycetes</taxon>
        <taxon>Propionibacteriales</taxon>
        <taxon>Nocardioidaceae</taxon>
        <taxon>Nocardioides</taxon>
    </lineage>
</organism>
<dbReference type="EMBL" id="FNIC01000002">
    <property type="protein sequence ID" value="SDN36253.1"/>
    <property type="molecule type" value="Genomic_DNA"/>
</dbReference>